<dbReference type="GO" id="GO:0080120">
    <property type="term" value="P:CAAX-box protein maturation"/>
    <property type="evidence" value="ECO:0007669"/>
    <property type="project" value="UniProtKB-ARBA"/>
</dbReference>
<evidence type="ECO:0000259" key="2">
    <source>
        <dbReference type="Pfam" id="PF02517"/>
    </source>
</evidence>
<name>A0A0H5PWR6_9ZZZZ</name>
<accession>A0A0H5PWR6</accession>
<feature type="region of interest" description="Disordered" evidence="1">
    <location>
        <begin position="11"/>
        <end position="42"/>
    </location>
</feature>
<dbReference type="InterPro" id="IPR003675">
    <property type="entry name" value="Rce1/LyrA-like_dom"/>
</dbReference>
<organism evidence="3">
    <name type="scientific">uncultured prokaryote</name>
    <dbReference type="NCBI Taxonomy" id="198431"/>
    <lineage>
        <taxon>unclassified sequences</taxon>
        <taxon>environmental samples</taxon>
    </lineage>
</organism>
<evidence type="ECO:0000313" key="3">
    <source>
        <dbReference type="EMBL" id="CRY93629.1"/>
    </source>
</evidence>
<dbReference type="GO" id="GO:0004175">
    <property type="term" value="F:endopeptidase activity"/>
    <property type="evidence" value="ECO:0007669"/>
    <property type="project" value="UniProtKB-ARBA"/>
</dbReference>
<dbReference type="AlphaFoldDB" id="A0A0H5PWR6"/>
<sequence>MYEDEFELTFDLSGLGDPPDPQPEQSAPEAPPQPEAQGIQPARADAGGGVRVLAWLRLCPVAALCEELVFRGAVQGLAAGLGGWSTAVQAVLFAAAHGIGPGGLYALGFGLGLGWLRRRTGSLWPGVLLHGLNNWALFCMQG</sequence>
<proteinExistence type="predicted"/>
<reference evidence="3" key="1">
    <citation type="submission" date="2015-06" db="EMBL/GenBank/DDBJ databases">
        <authorList>
            <person name="Joergensen T."/>
        </authorList>
    </citation>
    <scope>NUCLEOTIDE SEQUENCE</scope>
    <source>
        <strain evidence="3">RGFK0015</strain>
    </source>
</reference>
<protein>
    <recommendedName>
        <fullName evidence="2">CAAX prenyl protease 2/Lysostaphin resistance protein A-like domain-containing protein</fullName>
    </recommendedName>
</protein>
<reference evidence="3" key="2">
    <citation type="submission" date="2015-07" db="EMBL/GenBank/DDBJ databases">
        <title>Plasmids, circular viruses and viroids from rat gut.</title>
        <authorList>
            <person name="Jorgensen T.J."/>
            <person name="Hansen M.A."/>
            <person name="Xu Z."/>
            <person name="Tabak M.A."/>
            <person name="Sorensen S.J."/>
            <person name="Hansen L.H."/>
        </authorList>
    </citation>
    <scope>NUCLEOTIDE SEQUENCE</scope>
    <source>
        <strain evidence="3">RGFK0015</strain>
    </source>
</reference>
<dbReference type="Pfam" id="PF02517">
    <property type="entry name" value="Rce1-like"/>
    <property type="match status" value="1"/>
</dbReference>
<evidence type="ECO:0000256" key="1">
    <source>
        <dbReference type="SAM" id="MobiDB-lite"/>
    </source>
</evidence>
<feature type="domain" description="CAAX prenyl protease 2/Lysostaphin resistance protein A-like" evidence="2">
    <location>
        <begin position="52"/>
        <end position="135"/>
    </location>
</feature>
<dbReference type="EMBL" id="LN852711">
    <property type="protein sequence ID" value="CRY93629.1"/>
    <property type="molecule type" value="Genomic_DNA"/>
</dbReference>